<reference evidence="2 3" key="1">
    <citation type="submission" date="2015-07" db="EMBL/GenBank/DDBJ databases">
        <title>ATOL: Assembling a taxonomically balanced genome-scale reconstruction of the evolutionary history of the Enterobacteriaceae.</title>
        <authorList>
            <person name="Plunkett G.III."/>
            <person name="Neeno-Eckwall E.C."/>
            <person name="Glasner J.D."/>
            <person name="Perna N.T."/>
        </authorList>
    </citation>
    <scope>NUCLEOTIDE SEQUENCE [LARGE SCALE GENOMIC DNA]</scope>
    <source>
        <strain evidence="2 3">ATCC 35017</strain>
    </source>
</reference>
<dbReference type="AlphaFoldDB" id="A0A0N0IBL2"/>
<evidence type="ECO:0000256" key="1">
    <source>
        <dbReference type="SAM" id="Phobius"/>
    </source>
</evidence>
<dbReference type="OrthoDB" id="6215223at2"/>
<accession>A0A0N0IBL2</accession>
<dbReference type="InterPro" id="IPR009867">
    <property type="entry name" value="DUF1422"/>
</dbReference>
<feature type="transmembrane region" description="Helical" evidence="1">
    <location>
        <begin position="63"/>
        <end position="82"/>
    </location>
</feature>
<keyword evidence="1" id="KW-0472">Membrane</keyword>
<dbReference type="EMBL" id="LGAA01000006">
    <property type="protein sequence ID" value="KPD03910.1"/>
    <property type="molecule type" value="Genomic_DNA"/>
</dbReference>
<proteinExistence type="predicted"/>
<keyword evidence="1" id="KW-0812">Transmembrane</keyword>
<dbReference type="Pfam" id="PF07226">
    <property type="entry name" value="DUF1422"/>
    <property type="match status" value="1"/>
</dbReference>
<feature type="transmembrane region" description="Helical" evidence="1">
    <location>
        <begin position="94"/>
        <end position="112"/>
    </location>
</feature>
<dbReference type="RefSeq" id="WP_053907188.1">
    <property type="nucleotide sequence ID" value="NZ_CAWMUS010000006.1"/>
</dbReference>
<dbReference type="NCBIfam" id="NF008278">
    <property type="entry name" value="PRK11056.1"/>
    <property type="match status" value="1"/>
</dbReference>
<name>A0A0N0IBL2_9GAMM</name>
<sequence length="128" mass="14614">MMEHNRQEKSTLLLAFVIGLSTHGTFSVFFNSFVSFSIFPILTLILSIYCLHQRYLHAPMPDGLPKIVVGVFLLGLFLYATILRAEFSEMGSNFVPATFSVIIALWLCRAWIARKREQQELLAESEQE</sequence>
<gene>
    <name evidence="2" type="ORF">M992_0507</name>
</gene>
<keyword evidence="1" id="KW-1133">Transmembrane helix</keyword>
<dbReference type="Proteomes" id="UP000053226">
    <property type="component" value="Unassembled WGS sequence"/>
</dbReference>
<evidence type="ECO:0000313" key="2">
    <source>
        <dbReference type="EMBL" id="KPD03910.1"/>
    </source>
</evidence>
<protein>
    <submittedName>
        <fullName evidence="2">Putative membrane protein</fullName>
    </submittedName>
</protein>
<organism evidence="2 3">
    <name type="scientific">Moellerella wisconsensis ATCC 35017</name>
    <dbReference type="NCBI Taxonomy" id="1354267"/>
    <lineage>
        <taxon>Bacteria</taxon>
        <taxon>Pseudomonadati</taxon>
        <taxon>Pseudomonadota</taxon>
        <taxon>Gammaproteobacteria</taxon>
        <taxon>Enterobacterales</taxon>
        <taxon>Morganellaceae</taxon>
        <taxon>Moellerella</taxon>
    </lineage>
</organism>
<comment type="caution">
    <text evidence="2">The sequence shown here is derived from an EMBL/GenBank/DDBJ whole genome shotgun (WGS) entry which is preliminary data.</text>
</comment>
<keyword evidence="3" id="KW-1185">Reference proteome</keyword>
<evidence type="ECO:0000313" key="3">
    <source>
        <dbReference type="Proteomes" id="UP000053226"/>
    </source>
</evidence>
<feature type="transmembrane region" description="Helical" evidence="1">
    <location>
        <begin position="34"/>
        <end position="51"/>
    </location>
</feature>